<evidence type="ECO:0000259" key="3">
    <source>
        <dbReference type="Pfam" id="PF24564"/>
    </source>
</evidence>
<reference evidence="4 5" key="1">
    <citation type="submission" date="2018-06" db="EMBL/GenBank/DDBJ databases">
        <title>Complete Genomes of Monosporascus.</title>
        <authorList>
            <person name="Robinson A.J."/>
            <person name="Natvig D.O."/>
        </authorList>
    </citation>
    <scope>NUCLEOTIDE SEQUENCE [LARGE SCALE GENOMIC DNA]</scope>
    <source>
        <strain evidence="4 5">CBS 110550</strain>
    </source>
</reference>
<feature type="compositionally biased region" description="Polar residues" evidence="1">
    <location>
        <begin position="1"/>
        <end position="10"/>
    </location>
</feature>
<dbReference type="InterPro" id="IPR056024">
    <property type="entry name" value="DUF7605"/>
</dbReference>
<dbReference type="InterPro" id="IPR045063">
    <property type="entry name" value="Dynamin_N"/>
</dbReference>
<evidence type="ECO:0008006" key="6">
    <source>
        <dbReference type="Google" id="ProtNLM"/>
    </source>
</evidence>
<feature type="compositionally biased region" description="Basic and acidic residues" evidence="1">
    <location>
        <begin position="278"/>
        <end position="291"/>
    </location>
</feature>
<dbReference type="SUPFAM" id="SSF52540">
    <property type="entry name" value="P-loop containing nucleoside triphosphate hydrolases"/>
    <property type="match status" value="1"/>
</dbReference>
<evidence type="ECO:0000259" key="2">
    <source>
        <dbReference type="Pfam" id="PF00350"/>
    </source>
</evidence>
<feature type="compositionally biased region" description="Basic and acidic residues" evidence="1">
    <location>
        <begin position="308"/>
        <end position="319"/>
    </location>
</feature>
<sequence>MSLFSNSSTPAYEEAAASGEPLGVPSEPVLPSSHNTPDSAQNHALGDNARIKREPTSSGPTEVASAVQHTFPNLQEVVTSNSVEDLERGTKVGITVLNGIIQRLNHAKDCRDASYWLQSMKDFLPQAKRPQYIIGVVGSTGHGKSSLINALLQETQMVPTNCVRACTAVITEISWNPSDNPEERYIGNVEFISKEEWRYELDHLFLDLMQSNGALTADATNKATDAGVAWAKIKAVYPNITKEALAETDADSLANDVATFYKDIQVYVDSKQKFSFSESKDATPDKYDKLGADSIQDDSYDDSVCGDEAQREDAEHDRASYTEKRKMELWPLIKVVRVQTKADVLSTGAVIVDLPGVEDSNAARAAIAGKYIEKCHGIWIVANIQRAVDDRSAQNLLSQSFKQQLQLDGNFSNITFICTKTDDICFDEATRSLGLHNEQRHLRSKQKALERWEASNRTRLYREELHSSILLEFLGEIDRILAQWEKLESRQKGGATVHMPRIEPRKRKNTERNAGSRKRQKSDSHRGEQDRQAPPSVDELLDKLKTDGPSMAADQPLDGEQIRSTIEYLRSKKSVVLDEKEVLDNRMGDDDCIHAGLSDAVSREERKYAASCIRKRNEYARNAIRQDFALGLKELDDEFSQQANPESFDPEDEQRDYRSLAAGLPVFCISSRAYQSLPNLSDNQNPMLGFESSEATEIPQLIEHAKRLTESRRTQAYGQFLSSFLQGMNSLYIWVSQDEGEVQLTDEEKQAQVENVKAALTLQQPKQLAKHQVLPPGGLHIAKATGVWGVFSGKSGPRDFNEDLIRPLKKKLGNSWEQAFTKKIPKAFEEFTRASEELLQTFHRAIKAQLQQKSTFTSINVLQAQLESRADGLTHMARSFNDDVTMLQREANRSFHPAVMDAMSGTYEDCAGDGGPGCFLRIKNRMDRDLRDNGHLIFKAAAEPVKRGLQSLCDHLKTELKAKTAKILDSLATDYSNVIVGRDITRESKVAREEVSLLLKGLDDMVEHALQVSPEIPGPGPSAVDMTVIKREEAEQDTGYLS</sequence>
<accession>A0A4V1XA87</accession>
<dbReference type="InterPro" id="IPR027417">
    <property type="entry name" value="P-loop_NTPase"/>
</dbReference>
<feature type="compositionally biased region" description="Polar residues" evidence="1">
    <location>
        <begin position="32"/>
        <end position="42"/>
    </location>
</feature>
<feature type="domain" description="DUF7605" evidence="3">
    <location>
        <begin position="794"/>
        <end position="933"/>
    </location>
</feature>
<dbReference type="STRING" id="155417.A0A4V1XA87"/>
<keyword evidence="5" id="KW-1185">Reference proteome</keyword>
<dbReference type="Proteomes" id="UP000293360">
    <property type="component" value="Unassembled WGS sequence"/>
</dbReference>
<evidence type="ECO:0000313" key="5">
    <source>
        <dbReference type="Proteomes" id="UP000293360"/>
    </source>
</evidence>
<protein>
    <recommendedName>
        <fullName evidence="6">G domain-containing protein</fullName>
    </recommendedName>
</protein>
<feature type="compositionally biased region" description="Basic residues" evidence="1">
    <location>
        <begin position="504"/>
        <end position="520"/>
    </location>
</feature>
<feature type="domain" description="Dynamin N-terminal" evidence="2">
    <location>
        <begin position="134"/>
        <end position="403"/>
    </location>
</feature>
<evidence type="ECO:0000313" key="4">
    <source>
        <dbReference type="EMBL" id="RYP01889.1"/>
    </source>
</evidence>
<feature type="region of interest" description="Disordered" evidence="1">
    <location>
        <begin position="278"/>
        <end position="319"/>
    </location>
</feature>
<feature type="compositionally biased region" description="Acidic residues" evidence="1">
    <location>
        <begin position="295"/>
        <end position="305"/>
    </location>
</feature>
<evidence type="ECO:0000256" key="1">
    <source>
        <dbReference type="SAM" id="MobiDB-lite"/>
    </source>
</evidence>
<feature type="region of interest" description="Disordered" evidence="1">
    <location>
        <begin position="492"/>
        <end position="537"/>
    </location>
</feature>
<dbReference type="PANTHER" id="PTHR36681">
    <property type="entry name" value="NUCLEAR GTPASE, GERMINAL CENTER-ASSOCIATED, TANDEM DUPLICATE 3"/>
    <property type="match status" value="1"/>
</dbReference>
<dbReference type="Gene3D" id="3.40.50.300">
    <property type="entry name" value="P-loop containing nucleotide triphosphate hydrolases"/>
    <property type="match status" value="2"/>
</dbReference>
<dbReference type="OrthoDB" id="3598281at2759"/>
<feature type="region of interest" description="Disordered" evidence="1">
    <location>
        <begin position="1"/>
        <end position="64"/>
    </location>
</feature>
<dbReference type="Pfam" id="PF24564">
    <property type="entry name" value="DUF7605"/>
    <property type="match status" value="1"/>
</dbReference>
<feature type="compositionally biased region" description="Basic and acidic residues" evidence="1">
    <location>
        <begin position="521"/>
        <end position="531"/>
    </location>
</feature>
<name>A0A4V1XA87_9PEZI</name>
<comment type="caution">
    <text evidence="4">The sequence shown here is derived from an EMBL/GenBank/DDBJ whole genome shotgun (WGS) entry which is preliminary data.</text>
</comment>
<dbReference type="PANTHER" id="PTHR36681:SF3">
    <property type="entry name" value="NUCLEAR GTPASE, GERMINAL CENTER-ASSOCIATED, TANDEM DUPLICATE 3"/>
    <property type="match status" value="1"/>
</dbReference>
<gene>
    <name evidence="4" type="ORF">DL764_006036</name>
</gene>
<dbReference type="Pfam" id="PF00350">
    <property type="entry name" value="Dynamin_N"/>
    <property type="match status" value="1"/>
</dbReference>
<organism evidence="4 5">
    <name type="scientific">Monosporascus ibericus</name>
    <dbReference type="NCBI Taxonomy" id="155417"/>
    <lineage>
        <taxon>Eukaryota</taxon>
        <taxon>Fungi</taxon>
        <taxon>Dikarya</taxon>
        <taxon>Ascomycota</taxon>
        <taxon>Pezizomycotina</taxon>
        <taxon>Sordariomycetes</taxon>
        <taxon>Xylariomycetidae</taxon>
        <taxon>Xylariales</taxon>
        <taxon>Xylariales incertae sedis</taxon>
        <taxon>Monosporascus</taxon>
    </lineage>
</organism>
<dbReference type="AlphaFoldDB" id="A0A4V1XA87"/>
<dbReference type="EMBL" id="QJNU01000339">
    <property type="protein sequence ID" value="RYP01889.1"/>
    <property type="molecule type" value="Genomic_DNA"/>
</dbReference>
<proteinExistence type="predicted"/>